<organism evidence="1 2">
    <name type="scientific">Fragilariopsis cylindrus CCMP1102</name>
    <dbReference type="NCBI Taxonomy" id="635003"/>
    <lineage>
        <taxon>Eukaryota</taxon>
        <taxon>Sar</taxon>
        <taxon>Stramenopiles</taxon>
        <taxon>Ochrophyta</taxon>
        <taxon>Bacillariophyta</taxon>
        <taxon>Bacillariophyceae</taxon>
        <taxon>Bacillariophycidae</taxon>
        <taxon>Bacillariales</taxon>
        <taxon>Bacillariaceae</taxon>
        <taxon>Fragilariopsis</taxon>
    </lineage>
</organism>
<dbReference type="PANTHER" id="PTHR10796:SF92">
    <property type="entry name" value="PATCHED-RELATED, ISOFORM A"/>
    <property type="match status" value="1"/>
</dbReference>
<evidence type="ECO:0000313" key="2">
    <source>
        <dbReference type="Proteomes" id="UP000095751"/>
    </source>
</evidence>
<dbReference type="InParanoid" id="A0A1E7ESR8"/>
<dbReference type="Proteomes" id="UP000095751">
    <property type="component" value="Unassembled WGS sequence"/>
</dbReference>
<dbReference type="InterPro" id="IPR051697">
    <property type="entry name" value="Patched_domain-protein"/>
</dbReference>
<proteinExistence type="predicted"/>
<dbReference type="KEGG" id="fcy:FRACYDRAFT_196263"/>
<name>A0A1E7ESR8_9STRA</name>
<dbReference type="EMBL" id="KV784379">
    <property type="protein sequence ID" value="OEU08603.1"/>
    <property type="molecule type" value="Genomic_DNA"/>
</dbReference>
<accession>A0A1E7ESR8</accession>
<protein>
    <submittedName>
        <fullName evidence="1">Uncharacterized protein</fullName>
    </submittedName>
</protein>
<evidence type="ECO:0000313" key="1">
    <source>
        <dbReference type="EMBL" id="OEU08603.1"/>
    </source>
</evidence>
<dbReference type="PANTHER" id="PTHR10796">
    <property type="entry name" value="PATCHED-RELATED"/>
    <property type="match status" value="1"/>
</dbReference>
<keyword evidence="2" id="KW-1185">Reference proteome</keyword>
<gene>
    <name evidence="1" type="ORF">FRACYDRAFT_196263</name>
</gene>
<dbReference type="AlphaFoldDB" id="A0A1E7ESR8"/>
<reference evidence="1 2" key="1">
    <citation type="submission" date="2016-09" db="EMBL/GenBank/DDBJ databases">
        <title>Extensive genetic diversity and differential bi-allelic expression allows diatom success in the polar Southern Ocean.</title>
        <authorList>
            <consortium name="DOE Joint Genome Institute"/>
            <person name="Mock T."/>
            <person name="Otillar R.P."/>
            <person name="Strauss J."/>
            <person name="Dupont C."/>
            <person name="Frickenhaus S."/>
            <person name="Maumus F."/>
            <person name="Mcmullan M."/>
            <person name="Sanges R."/>
            <person name="Schmutz J."/>
            <person name="Toseland A."/>
            <person name="Valas R."/>
            <person name="Veluchamy A."/>
            <person name="Ward B.J."/>
            <person name="Allen A."/>
            <person name="Barry K."/>
            <person name="Falciatore A."/>
            <person name="Ferrante M."/>
            <person name="Fortunato A.E."/>
            <person name="Gloeckner G."/>
            <person name="Gruber A."/>
            <person name="Hipkin R."/>
            <person name="Janech M."/>
            <person name="Kroth P."/>
            <person name="Leese F."/>
            <person name="Lindquist E."/>
            <person name="Lyon B.R."/>
            <person name="Martin J."/>
            <person name="Mayer C."/>
            <person name="Parker M."/>
            <person name="Quesneville H."/>
            <person name="Raymond J."/>
            <person name="Uhlig C."/>
            <person name="Valentin K.U."/>
            <person name="Worden A.Z."/>
            <person name="Armbrust E.V."/>
            <person name="Bowler C."/>
            <person name="Green B."/>
            <person name="Moulton V."/>
            <person name="Van Oosterhout C."/>
            <person name="Grigoriev I."/>
        </authorList>
    </citation>
    <scope>NUCLEOTIDE SEQUENCE [LARGE SCALE GENOMIC DNA]</scope>
    <source>
        <strain evidence="1 2">CCMP1102</strain>
    </source>
</reference>
<sequence>MLSSIANGNYRKKSFIISKDSPNTLIYKEPDIKLCSGGCTESKIGDKIENSISRFFYVVGKRIGEYPIRTIIWSMILCLVCGIGLSMFQSEERPEKLWVPQNTRASDETSLFKYYFGGNNRIDTMLISVDIEKEDTNGMINGNVNMLTKRNLIEAMKVQQAIIYNVSEYEDLDTDLISNNTYPDLCLIGGGSCRSGTNIPSFGGSGSSNSFALVGPNNGGGAADDDTMNELMYNDMAYRTEQREGGKFGIGSK</sequence>
<dbReference type="OrthoDB" id="6510177at2759"/>
<dbReference type="GO" id="GO:0016020">
    <property type="term" value="C:membrane"/>
    <property type="evidence" value="ECO:0007669"/>
    <property type="project" value="TreeGrafter"/>
</dbReference>